<dbReference type="RefSeq" id="WP_072558945.1">
    <property type="nucleotide sequence ID" value="NZ_CP018154.1"/>
</dbReference>
<evidence type="ECO:0000313" key="1">
    <source>
        <dbReference type="EMBL" id="APG62294.1"/>
    </source>
</evidence>
<dbReference type="EMBL" id="CP018154">
    <property type="protein sequence ID" value="APG62294.1"/>
    <property type="molecule type" value="Genomic_DNA"/>
</dbReference>
<dbReference type="KEGG" id="sphl:LPB140_05155"/>
<name>A0A1L3JAX6_9SPHN</name>
<dbReference type="Proteomes" id="UP000242561">
    <property type="component" value="Chromosome"/>
</dbReference>
<dbReference type="STRING" id="1913578.LPB140_05155"/>
<dbReference type="AlphaFoldDB" id="A0A1L3JAX6"/>
<dbReference type="OrthoDB" id="7432624at2"/>
<reference evidence="1 2" key="1">
    <citation type="submission" date="2016-11" db="EMBL/GenBank/DDBJ databases">
        <title>Sphingorhabdus sp. LPB0140, isolated from marine environment.</title>
        <authorList>
            <person name="Kim E."/>
            <person name="Yi H."/>
        </authorList>
    </citation>
    <scope>NUCLEOTIDE SEQUENCE [LARGE SCALE GENOMIC DNA]</scope>
    <source>
        <strain evidence="1 2">LPB0140</strain>
    </source>
</reference>
<keyword evidence="2" id="KW-1185">Reference proteome</keyword>
<accession>A0A1L3JAX6</accession>
<evidence type="ECO:0000313" key="2">
    <source>
        <dbReference type="Proteomes" id="UP000242561"/>
    </source>
</evidence>
<organism evidence="1 2">
    <name type="scientific">Sphingorhabdus lutea</name>
    <dbReference type="NCBI Taxonomy" id="1913578"/>
    <lineage>
        <taxon>Bacteria</taxon>
        <taxon>Pseudomonadati</taxon>
        <taxon>Pseudomonadota</taxon>
        <taxon>Alphaproteobacteria</taxon>
        <taxon>Sphingomonadales</taxon>
        <taxon>Sphingomonadaceae</taxon>
        <taxon>Sphingorhabdus</taxon>
    </lineage>
</organism>
<evidence type="ECO:0008006" key="3">
    <source>
        <dbReference type="Google" id="ProtNLM"/>
    </source>
</evidence>
<gene>
    <name evidence="1" type="ORF">LPB140_05155</name>
</gene>
<protein>
    <recommendedName>
        <fullName evidence="3">Nucleotidyl transferase AbiEii/AbiGii toxin family protein</fullName>
    </recommendedName>
</protein>
<proteinExistence type="predicted"/>
<sequence>MYRKEFRNAALIFADISTDMTEKGYQPPILVGGAAVELYTQSEIATGDFDVVTGRQNIFEEIMLKHGFERPNGIGHCSPAWINSNLALAFEVVGSQLLDGRADRERIKIFKVSKGREFAVISPEDLIADRMGQYASGTAPEMLQQAYLLFTLSKDLDLYYMDLRIRFETNDEYGIEDLKKEK</sequence>